<accession>A0A8H4QPM7</accession>
<evidence type="ECO:0000256" key="1">
    <source>
        <dbReference type="SAM" id="MobiDB-lite"/>
    </source>
</evidence>
<feature type="region of interest" description="Disordered" evidence="1">
    <location>
        <begin position="135"/>
        <end position="243"/>
    </location>
</feature>
<dbReference type="PANTHER" id="PTHR13237">
    <property type="entry name" value="SOMETHING ABOUT SILENCING PROTEIN 10-RELATED"/>
    <property type="match status" value="1"/>
</dbReference>
<dbReference type="GO" id="GO:0000462">
    <property type="term" value="P:maturation of SSU-rRNA from tricistronic rRNA transcript (SSU-rRNA, 5.8S rRNA, LSU-rRNA)"/>
    <property type="evidence" value="ECO:0007669"/>
    <property type="project" value="TreeGrafter"/>
</dbReference>
<dbReference type="Pfam" id="PF04000">
    <property type="entry name" value="Sas10_Utp3"/>
    <property type="match status" value="1"/>
</dbReference>
<feature type="compositionally biased region" description="Basic and acidic residues" evidence="1">
    <location>
        <begin position="325"/>
        <end position="349"/>
    </location>
</feature>
<dbReference type="InterPro" id="IPR007146">
    <property type="entry name" value="Sas10/Utp3/C1D"/>
</dbReference>
<comment type="caution">
    <text evidence="2">The sequence shown here is derived from an EMBL/GenBank/DDBJ whole genome shotgun (WGS) entry which is preliminary data.</text>
</comment>
<feature type="region of interest" description="Disordered" evidence="1">
    <location>
        <begin position="78"/>
        <end position="101"/>
    </location>
</feature>
<reference evidence="2 3" key="1">
    <citation type="submission" date="2019-12" db="EMBL/GenBank/DDBJ databases">
        <authorList>
            <person name="Floudas D."/>
            <person name="Bentzer J."/>
            <person name="Ahren D."/>
            <person name="Johansson T."/>
            <person name="Persson P."/>
            <person name="Tunlid A."/>
        </authorList>
    </citation>
    <scope>NUCLEOTIDE SEQUENCE [LARGE SCALE GENOMIC DNA]</scope>
    <source>
        <strain evidence="2 3">CBS 102.39</strain>
    </source>
</reference>
<evidence type="ECO:0000313" key="2">
    <source>
        <dbReference type="EMBL" id="KAF4614821.1"/>
    </source>
</evidence>
<sequence length="385" mass="42722">MDSMSPPQSQDFLEVLDTMTSSLSAARNALQTIRKDADKSNLNVTDGISLLSLKHHVLLSYLQSLVLVTSHRLVGNSLEGRSPPSEPFGTKERTARGNFPGDLVDSMIENRIVLEKAEVLESKMRYQIEKLVRLSDETSQKAEQAAVDDPLAFKPNPMALMQSNEEPADEGGASAEKYDPTEGDGIYRPPRLAPMPYVEKSKNKSRRERPPVPSALSNLIADPSKPYMETTSGLGGTPGLQSGRAQYLKRVKDFEEENFTRLVMKKSEARQRARDEEDLALGGDLGGGTSSRGRRRAGGLEDEFGDVLRSVSRVTGGRSQGDGYEDLRQRGKKMDVLSRSRGESRKRDVDADDEVIDAPRMKKRSRFELETKVAKKKLAKRRPTN</sequence>
<proteinExistence type="predicted"/>
<dbReference type="AlphaFoldDB" id="A0A8H4QPM7"/>
<feature type="region of interest" description="Disordered" evidence="1">
    <location>
        <begin position="264"/>
        <end position="358"/>
    </location>
</feature>
<keyword evidence="3" id="KW-1185">Reference proteome</keyword>
<organism evidence="2 3">
    <name type="scientific">Agrocybe pediades</name>
    <dbReference type="NCBI Taxonomy" id="84607"/>
    <lineage>
        <taxon>Eukaryota</taxon>
        <taxon>Fungi</taxon>
        <taxon>Dikarya</taxon>
        <taxon>Basidiomycota</taxon>
        <taxon>Agaricomycotina</taxon>
        <taxon>Agaricomycetes</taxon>
        <taxon>Agaricomycetidae</taxon>
        <taxon>Agaricales</taxon>
        <taxon>Agaricineae</taxon>
        <taxon>Strophariaceae</taxon>
        <taxon>Agrocybe</taxon>
    </lineage>
</organism>
<protein>
    <recommendedName>
        <fullName evidence="4">Neuroguidin</fullName>
    </recommendedName>
</protein>
<feature type="compositionally biased region" description="Basic and acidic residues" evidence="1">
    <location>
        <begin position="265"/>
        <end position="275"/>
    </location>
</feature>
<evidence type="ECO:0008006" key="4">
    <source>
        <dbReference type="Google" id="ProtNLM"/>
    </source>
</evidence>
<gene>
    <name evidence="2" type="ORF">D9613_002953</name>
</gene>
<evidence type="ECO:0000313" key="3">
    <source>
        <dbReference type="Proteomes" id="UP000521872"/>
    </source>
</evidence>
<dbReference type="GO" id="GO:0032040">
    <property type="term" value="C:small-subunit processome"/>
    <property type="evidence" value="ECO:0007669"/>
    <property type="project" value="TreeGrafter"/>
</dbReference>
<dbReference type="EMBL" id="JAACJL010000044">
    <property type="protein sequence ID" value="KAF4614821.1"/>
    <property type="molecule type" value="Genomic_DNA"/>
</dbReference>
<name>A0A8H4QPM7_9AGAR</name>
<dbReference type="PANTHER" id="PTHR13237:SF9">
    <property type="entry name" value="NEUROGUIDIN"/>
    <property type="match status" value="1"/>
</dbReference>
<dbReference type="Proteomes" id="UP000521872">
    <property type="component" value="Unassembled WGS sequence"/>
</dbReference>